<reference evidence="1" key="1">
    <citation type="submission" date="2014-11" db="EMBL/GenBank/DDBJ databases">
        <authorList>
            <person name="Amaro Gonzalez C."/>
        </authorList>
    </citation>
    <scope>NUCLEOTIDE SEQUENCE</scope>
</reference>
<dbReference type="AlphaFoldDB" id="A0A0E9QZH5"/>
<dbReference type="EMBL" id="GBXM01086685">
    <property type="protein sequence ID" value="JAH21892.1"/>
    <property type="molecule type" value="Transcribed_RNA"/>
</dbReference>
<proteinExistence type="predicted"/>
<accession>A0A0E9QZH5</accession>
<reference evidence="1" key="2">
    <citation type="journal article" date="2015" name="Fish Shellfish Immunol.">
        <title>Early steps in the European eel (Anguilla anguilla)-Vibrio vulnificus interaction in the gills: Role of the RtxA13 toxin.</title>
        <authorList>
            <person name="Callol A."/>
            <person name="Pajuelo D."/>
            <person name="Ebbesson L."/>
            <person name="Teles M."/>
            <person name="MacKenzie S."/>
            <person name="Amaro C."/>
        </authorList>
    </citation>
    <scope>NUCLEOTIDE SEQUENCE</scope>
</reference>
<organism evidence="1">
    <name type="scientific">Anguilla anguilla</name>
    <name type="common">European freshwater eel</name>
    <name type="synonym">Muraena anguilla</name>
    <dbReference type="NCBI Taxonomy" id="7936"/>
    <lineage>
        <taxon>Eukaryota</taxon>
        <taxon>Metazoa</taxon>
        <taxon>Chordata</taxon>
        <taxon>Craniata</taxon>
        <taxon>Vertebrata</taxon>
        <taxon>Euteleostomi</taxon>
        <taxon>Actinopterygii</taxon>
        <taxon>Neopterygii</taxon>
        <taxon>Teleostei</taxon>
        <taxon>Anguilliformes</taxon>
        <taxon>Anguillidae</taxon>
        <taxon>Anguilla</taxon>
    </lineage>
</organism>
<evidence type="ECO:0000313" key="1">
    <source>
        <dbReference type="EMBL" id="JAH21892.1"/>
    </source>
</evidence>
<name>A0A0E9QZH5_ANGAN</name>
<sequence>MIATNSKEYLQYLALSAKWNEWSCR</sequence>
<protein>
    <submittedName>
        <fullName evidence="1">Uncharacterized protein</fullName>
    </submittedName>
</protein>